<evidence type="ECO:0000313" key="1">
    <source>
        <dbReference type="EMBL" id="SFG23468.1"/>
    </source>
</evidence>
<gene>
    <name evidence="1" type="ORF">SAMN04487988_102117</name>
</gene>
<accession>A0A1I2Q584</accession>
<name>A0A1I2Q584_9BACT</name>
<reference evidence="2" key="1">
    <citation type="submission" date="2016-10" db="EMBL/GenBank/DDBJ databases">
        <authorList>
            <person name="Varghese N."/>
            <person name="Submissions S."/>
        </authorList>
    </citation>
    <scope>NUCLEOTIDE SEQUENCE [LARGE SCALE GENOMIC DNA]</scope>
    <source>
        <strain evidence="2">DSM 19315</strain>
    </source>
</reference>
<keyword evidence="2" id="KW-1185">Reference proteome</keyword>
<dbReference type="EMBL" id="FOPC01000002">
    <property type="protein sequence ID" value="SFG23468.1"/>
    <property type="molecule type" value="Genomic_DNA"/>
</dbReference>
<dbReference type="AlphaFoldDB" id="A0A1I2Q584"/>
<evidence type="ECO:0000313" key="2">
    <source>
        <dbReference type="Proteomes" id="UP000199642"/>
    </source>
</evidence>
<protein>
    <submittedName>
        <fullName evidence="1">Uncharacterized protein</fullName>
    </submittedName>
</protein>
<proteinExistence type="predicted"/>
<sequence length="50" mass="5975">MGGKQRSRGEKNQKDVSLIRVKKKTFRFFEILEGLIRNRILIIQVYPEKL</sequence>
<dbReference type="Proteomes" id="UP000199642">
    <property type="component" value="Unassembled WGS sequence"/>
</dbReference>
<organism evidence="1 2">
    <name type="scientific">Algoriphagus hitonicola</name>
    <dbReference type="NCBI Taxonomy" id="435880"/>
    <lineage>
        <taxon>Bacteria</taxon>
        <taxon>Pseudomonadati</taxon>
        <taxon>Bacteroidota</taxon>
        <taxon>Cytophagia</taxon>
        <taxon>Cytophagales</taxon>
        <taxon>Cyclobacteriaceae</taxon>
        <taxon>Algoriphagus</taxon>
    </lineage>
</organism>